<dbReference type="AlphaFoldDB" id="A0A515D6U2"/>
<dbReference type="SUPFAM" id="SSF64307">
    <property type="entry name" value="SirA-like"/>
    <property type="match status" value="1"/>
</dbReference>
<proteinExistence type="predicted"/>
<dbReference type="RefSeq" id="WP_142817274.1">
    <property type="nucleotide sequence ID" value="NZ_CP035503.1"/>
</dbReference>
<name>A0A515D6U2_9BURK</name>
<dbReference type="OrthoDB" id="151621at2"/>
<sequence>MTASLLTLDVRPILRNGGEPFPEIMKAVAKLESGQGLRLLATFKPVPLFSVMQKKGYAHCEKELGKGDWEIVFKPEGAAAPEPAAAVARPGQDDASAWPAPSHSLDNRGMMPPEPMVITLETLENMTPGEVLEGLYDRDPLLLYPELQTRGHQAHCEKTGASEYRVLIRCGSAS</sequence>
<feature type="region of interest" description="Disordered" evidence="1">
    <location>
        <begin position="90"/>
        <end position="112"/>
    </location>
</feature>
<keyword evidence="4" id="KW-1185">Reference proteome</keyword>
<feature type="domain" description="DUF2249" evidence="2">
    <location>
        <begin position="7"/>
        <end position="74"/>
    </location>
</feature>
<evidence type="ECO:0000259" key="2">
    <source>
        <dbReference type="Pfam" id="PF10006"/>
    </source>
</evidence>
<dbReference type="Gene3D" id="3.30.110.40">
    <property type="entry name" value="TusA-like domain"/>
    <property type="match status" value="1"/>
</dbReference>
<protein>
    <submittedName>
        <fullName evidence="3">DUF2249 domain-containing protein</fullName>
    </submittedName>
</protein>
<evidence type="ECO:0000313" key="4">
    <source>
        <dbReference type="Proteomes" id="UP000316798"/>
    </source>
</evidence>
<dbReference type="InterPro" id="IPR018720">
    <property type="entry name" value="DUF2249"/>
</dbReference>
<feature type="domain" description="DUF2249" evidence="2">
    <location>
        <begin position="105"/>
        <end position="169"/>
    </location>
</feature>
<reference evidence="3 4" key="1">
    <citation type="submission" date="2019-01" db="EMBL/GenBank/DDBJ databases">
        <title>Genomic insights into a novel species Rhodoferax sp.</title>
        <authorList>
            <person name="Jin L."/>
        </authorList>
    </citation>
    <scope>NUCLEOTIDE SEQUENCE [LARGE SCALE GENOMIC DNA]</scope>
    <source>
        <strain evidence="3 4">CHu59-6-5</strain>
    </source>
</reference>
<dbReference type="EMBL" id="CP035503">
    <property type="protein sequence ID" value="QDL36124.1"/>
    <property type="molecule type" value="Genomic_DNA"/>
</dbReference>
<gene>
    <name evidence="3" type="ORF">EUB48_01560</name>
</gene>
<dbReference type="InterPro" id="IPR036868">
    <property type="entry name" value="TusA-like_sf"/>
</dbReference>
<accession>A0A515D6U2</accession>
<organism evidence="3 4">
    <name type="scientific">Rhodoferax sediminis</name>
    <dbReference type="NCBI Taxonomy" id="2509614"/>
    <lineage>
        <taxon>Bacteria</taxon>
        <taxon>Pseudomonadati</taxon>
        <taxon>Pseudomonadota</taxon>
        <taxon>Betaproteobacteria</taxon>
        <taxon>Burkholderiales</taxon>
        <taxon>Comamonadaceae</taxon>
        <taxon>Rhodoferax</taxon>
    </lineage>
</organism>
<evidence type="ECO:0000256" key="1">
    <source>
        <dbReference type="SAM" id="MobiDB-lite"/>
    </source>
</evidence>
<dbReference type="Pfam" id="PF10006">
    <property type="entry name" value="DUF2249"/>
    <property type="match status" value="2"/>
</dbReference>
<dbReference type="KEGG" id="rhf:EUB48_01560"/>
<evidence type="ECO:0000313" key="3">
    <source>
        <dbReference type="EMBL" id="QDL36124.1"/>
    </source>
</evidence>
<dbReference type="Proteomes" id="UP000316798">
    <property type="component" value="Chromosome"/>
</dbReference>